<organism evidence="1 2">
    <name type="scientific">Leptospira mayottensis 200901122</name>
    <dbReference type="NCBI Taxonomy" id="1193010"/>
    <lineage>
        <taxon>Bacteria</taxon>
        <taxon>Pseudomonadati</taxon>
        <taxon>Spirochaetota</taxon>
        <taxon>Spirochaetia</taxon>
        <taxon>Leptospirales</taxon>
        <taxon>Leptospiraceae</taxon>
        <taxon>Leptospira</taxon>
    </lineage>
</organism>
<reference evidence="1 2" key="1">
    <citation type="journal article" date="2014" name="Int. J. Syst. Evol. Microbiol.">
        <title>Leptospira mayottensis sp. nov., a pathogenic species of the genus Leptospira isolated from humans.</title>
        <authorList>
            <person name="Bourhy P."/>
            <person name="Collet L."/>
            <person name="Brisse S."/>
            <person name="Picardeau M."/>
        </authorList>
    </citation>
    <scope>NUCLEOTIDE SEQUENCE [LARGE SCALE GENOMIC DNA]</scope>
    <source>
        <strain evidence="1 2">200901122</strain>
    </source>
</reference>
<evidence type="ECO:0000313" key="2">
    <source>
        <dbReference type="Proteomes" id="UP000001343"/>
    </source>
</evidence>
<name>A0AA87SY43_9LEPT</name>
<protein>
    <submittedName>
        <fullName evidence="1">Uncharacterized protein</fullName>
    </submittedName>
</protein>
<dbReference type="EMBL" id="AKWM02000005">
    <property type="protein sequence ID" value="EKS01925.1"/>
    <property type="molecule type" value="Genomic_DNA"/>
</dbReference>
<comment type="caution">
    <text evidence="1">The sequence shown here is derived from an EMBL/GenBank/DDBJ whole genome shotgun (WGS) entry which is preliminary data.</text>
</comment>
<dbReference type="AlphaFoldDB" id="A0AA87SY43"/>
<evidence type="ECO:0000313" key="1">
    <source>
        <dbReference type="EMBL" id="EKS01925.1"/>
    </source>
</evidence>
<proteinExistence type="predicted"/>
<sequence>MRFLRIQLFSMSLERKNFQFLQSFTFPTFSFYQILNLKSRILFCPSEKTKTLQIYRSSK</sequence>
<dbReference type="Proteomes" id="UP000001343">
    <property type="component" value="Unassembled WGS sequence"/>
</dbReference>
<gene>
    <name evidence="1" type="ORF">LEP1GSC125_3455</name>
</gene>
<accession>A0AA87SY43</accession>